<name>E8N0Y7_ANATU</name>
<dbReference type="KEGG" id="atm:ANT_30030"/>
<gene>
    <name evidence="2" type="ordered locus">ANT_04980</name>
    <name evidence="3" type="ordered locus">ANT_19260</name>
    <name evidence="4" type="ordered locus">ANT_19860</name>
    <name evidence="5" type="ordered locus">ANT_30030</name>
</gene>
<dbReference type="EMBL" id="AP012029">
    <property type="protein sequence ID" value="BAJ64012.1"/>
    <property type="molecule type" value="Genomic_DNA"/>
</dbReference>
<reference evidence="2 6" key="1">
    <citation type="submission" date="2010-12" db="EMBL/GenBank/DDBJ databases">
        <title>Whole genome sequence of Anaerolinea thermophila UNI-1.</title>
        <authorList>
            <person name="Narita-Yamada S."/>
            <person name="Kishi E."/>
            <person name="Watanabe Y."/>
            <person name="Takasaki K."/>
            <person name="Ankai A."/>
            <person name="Oguchi A."/>
            <person name="Fukui S."/>
            <person name="Takahashi M."/>
            <person name="Yashiro I."/>
            <person name="Hosoyama A."/>
            <person name="Sekiguchi Y."/>
            <person name="Hanada S."/>
            <person name="Fujita N."/>
        </authorList>
    </citation>
    <scope>NUCLEOTIDE SEQUENCE [LARGE SCALE GENOMIC DNA]</scope>
    <source>
        <strain evidence="6">DSM 14523 / JCM 11388 / NBRC 100420 / UNI-1</strain>
        <strain evidence="2">UNI-1</strain>
    </source>
</reference>
<evidence type="ECO:0000313" key="3">
    <source>
        <dbReference type="EMBL" id="BAJ63952.1"/>
    </source>
</evidence>
<dbReference type="InterPro" id="IPR036388">
    <property type="entry name" value="WH-like_DNA-bd_sf"/>
</dbReference>
<dbReference type="AlphaFoldDB" id="E8N0Y7"/>
<keyword evidence="6" id="KW-1185">Reference proteome</keyword>
<dbReference type="InterPro" id="IPR051354">
    <property type="entry name" value="Transposase_27_IS1"/>
</dbReference>
<feature type="region of interest" description="Disordered" evidence="1">
    <location>
        <begin position="1"/>
        <end position="23"/>
    </location>
</feature>
<organism evidence="2 6">
    <name type="scientific">Anaerolinea thermophila (strain DSM 14523 / JCM 11388 / NBRC 100420 / UNI-1)</name>
    <dbReference type="NCBI Taxonomy" id="926569"/>
    <lineage>
        <taxon>Bacteria</taxon>
        <taxon>Bacillati</taxon>
        <taxon>Chloroflexota</taxon>
        <taxon>Anaerolineae</taxon>
        <taxon>Anaerolineales</taxon>
        <taxon>Anaerolineaceae</taxon>
        <taxon>Anaerolinea</taxon>
    </lineage>
</organism>
<dbReference type="STRING" id="926569.ANT_04980"/>
<dbReference type="PANTHER" id="PTHR33293">
    <property type="entry name" value="INSERTION ELEMENT IS1 1 PROTEIN INSB-RELATED"/>
    <property type="match status" value="1"/>
</dbReference>
<dbReference type="KEGG" id="atm:ANT_19860"/>
<dbReference type="KEGG" id="atm:ANT_04980"/>
<feature type="compositionally biased region" description="Polar residues" evidence="1">
    <location>
        <begin position="1"/>
        <end position="11"/>
    </location>
</feature>
<evidence type="ECO:0000313" key="4">
    <source>
        <dbReference type="EMBL" id="BAJ64012.1"/>
    </source>
</evidence>
<evidence type="ECO:0000313" key="2">
    <source>
        <dbReference type="EMBL" id="BAJ62532.1"/>
    </source>
</evidence>
<evidence type="ECO:0000256" key="1">
    <source>
        <dbReference type="SAM" id="MobiDB-lite"/>
    </source>
</evidence>
<accession>E8N0Y7</accession>
<dbReference type="RefSeq" id="WP_013558928.1">
    <property type="nucleotide sequence ID" value="NC_014960.1"/>
</dbReference>
<proteinExistence type="predicted"/>
<dbReference type="EMBL" id="AP012029">
    <property type="protein sequence ID" value="BAJ62532.1"/>
    <property type="molecule type" value="Genomic_DNA"/>
</dbReference>
<dbReference type="eggNOG" id="COG3677">
    <property type="taxonomic scope" value="Bacteria"/>
</dbReference>
<sequence length="120" mass="13846">MPTCPKCQQTERQNKAGRTESGAQRYKCMRCGHKYTPEPKPRGYPEEMRKQALQMYVDGMNLRRIARHLGVHHRTVSLWIQAYAARISEVPLPEEVKEVEMDELFTFIGHKKTGSTSSPL</sequence>
<protein>
    <recommendedName>
        <fullName evidence="7">Transposase</fullName>
    </recommendedName>
</protein>
<evidence type="ECO:0000313" key="6">
    <source>
        <dbReference type="Proteomes" id="UP000008922"/>
    </source>
</evidence>
<dbReference type="InParanoid" id="E8N0Y7"/>
<dbReference type="Proteomes" id="UP000008922">
    <property type="component" value="Chromosome"/>
</dbReference>
<dbReference type="EMBL" id="AP012029">
    <property type="protein sequence ID" value="BAJ63952.1"/>
    <property type="molecule type" value="Genomic_DNA"/>
</dbReference>
<dbReference type="HOGENOM" id="CLU_076276_1_4_0"/>
<dbReference type="Pfam" id="PF13384">
    <property type="entry name" value="HTH_23"/>
    <property type="match status" value="1"/>
</dbReference>
<evidence type="ECO:0000313" key="5">
    <source>
        <dbReference type="EMBL" id="BAJ65029.1"/>
    </source>
</evidence>
<dbReference type="KEGG" id="atm:ANT_19260"/>
<dbReference type="InterPro" id="IPR009057">
    <property type="entry name" value="Homeodomain-like_sf"/>
</dbReference>
<evidence type="ECO:0008006" key="7">
    <source>
        <dbReference type="Google" id="ProtNLM"/>
    </source>
</evidence>
<dbReference type="Gene3D" id="1.10.10.10">
    <property type="entry name" value="Winged helix-like DNA-binding domain superfamily/Winged helix DNA-binding domain"/>
    <property type="match status" value="1"/>
</dbReference>
<dbReference type="SUPFAM" id="SSF46689">
    <property type="entry name" value="Homeodomain-like"/>
    <property type="match status" value="1"/>
</dbReference>
<dbReference type="EMBL" id="AP012029">
    <property type="protein sequence ID" value="BAJ65029.1"/>
    <property type="molecule type" value="Genomic_DNA"/>
</dbReference>
<dbReference type="OrthoDB" id="136988at2"/>